<dbReference type="InterPro" id="IPR013149">
    <property type="entry name" value="ADH-like_C"/>
</dbReference>
<dbReference type="GO" id="GO:0046872">
    <property type="term" value="F:metal ion binding"/>
    <property type="evidence" value="ECO:0007669"/>
    <property type="project" value="UniProtKB-KW"/>
</dbReference>
<evidence type="ECO:0000313" key="9">
    <source>
        <dbReference type="Proteomes" id="UP000192596"/>
    </source>
</evidence>
<proteinExistence type="inferred from homology"/>
<evidence type="ECO:0000256" key="3">
    <source>
        <dbReference type="ARBA" id="ARBA00022723"/>
    </source>
</evidence>
<dbReference type="GO" id="GO:0005737">
    <property type="term" value="C:cytoplasm"/>
    <property type="evidence" value="ECO:0007669"/>
    <property type="project" value="TreeGrafter"/>
</dbReference>
<comment type="caution">
    <text evidence="8">The sequence shown here is derived from an EMBL/GenBank/DDBJ whole genome shotgun (WGS) entry which is preliminary data.</text>
</comment>
<dbReference type="EMBL" id="NAJO01000014">
    <property type="protein sequence ID" value="OQO07672.1"/>
    <property type="molecule type" value="Genomic_DNA"/>
</dbReference>
<keyword evidence="3" id="KW-0479">Metal-binding</keyword>
<name>A0A1V8T908_9PEZI</name>
<evidence type="ECO:0000256" key="5">
    <source>
        <dbReference type="ARBA" id="ARBA00023002"/>
    </source>
</evidence>
<keyword evidence="5" id="KW-0560">Oxidoreductase</keyword>
<comment type="similarity">
    <text evidence="2">Belongs to the zinc-containing alcohol dehydrogenase family.</text>
</comment>
<dbReference type="PANTHER" id="PTHR42940">
    <property type="entry name" value="ALCOHOL DEHYDROGENASE 1-RELATED"/>
    <property type="match status" value="1"/>
</dbReference>
<dbReference type="AlphaFoldDB" id="A0A1V8T908"/>
<protein>
    <recommendedName>
        <fullName evidence="7">Enoyl reductase (ER) domain-containing protein</fullName>
    </recommendedName>
</protein>
<keyword evidence="4" id="KW-0862">Zinc</keyword>
<dbReference type="SUPFAM" id="SSF51735">
    <property type="entry name" value="NAD(P)-binding Rossmann-fold domains"/>
    <property type="match status" value="1"/>
</dbReference>
<evidence type="ECO:0000259" key="7">
    <source>
        <dbReference type="SMART" id="SM00829"/>
    </source>
</evidence>
<dbReference type="InParanoid" id="A0A1V8T908"/>
<accession>A0A1V8T908</accession>
<dbReference type="SUPFAM" id="SSF50129">
    <property type="entry name" value="GroES-like"/>
    <property type="match status" value="1"/>
</dbReference>
<dbReference type="GO" id="GO:0004022">
    <property type="term" value="F:alcohol dehydrogenase (NAD+) activity"/>
    <property type="evidence" value="ECO:0007669"/>
    <property type="project" value="TreeGrafter"/>
</dbReference>
<dbReference type="InterPro" id="IPR013154">
    <property type="entry name" value="ADH-like_N"/>
</dbReference>
<dbReference type="InterPro" id="IPR020843">
    <property type="entry name" value="ER"/>
</dbReference>
<dbReference type="SMART" id="SM00829">
    <property type="entry name" value="PKS_ER"/>
    <property type="match status" value="1"/>
</dbReference>
<dbReference type="InterPro" id="IPR011032">
    <property type="entry name" value="GroES-like_sf"/>
</dbReference>
<evidence type="ECO:0000313" key="8">
    <source>
        <dbReference type="EMBL" id="OQO07672.1"/>
    </source>
</evidence>
<dbReference type="Gene3D" id="3.90.180.10">
    <property type="entry name" value="Medium-chain alcohol dehydrogenases, catalytic domain"/>
    <property type="match status" value="1"/>
</dbReference>
<dbReference type="Pfam" id="PF00107">
    <property type="entry name" value="ADH_zinc_N"/>
    <property type="match status" value="1"/>
</dbReference>
<dbReference type="PANTHER" id="PTHR42940:SF8">
    <property type="entry name" value="VACUOLAR PROTEIN SORTING-ASSOCIATED PROTEIN 11"/>
    <property type="match status" value="1"/>
</dbReference>
<dbReference type="Gene3D" id="3.40.50.720">
    <property type="entry name" value="NAD(P)-binding Rossmann-like Domain"/>
    <property type="match status" value="1"/>
</dbReference>
<keyword evidence="6" id="KW-0520">NAD</keyword>
<evidence type="ECO:0000256" key="6">
    <source>
        <dbReference type="ARBA" id="ARBA00023027"/>
    </source>
</evidence>
<keyword evidence="9" id="KW-1185">Reference proteome</keyword>
<comment type="cofactor">
    <cofactor evidence="1">
        <name>Zn(2+)</name>
        <dbReference type="ChEBI" id="CHEBI:29105"/>
    </cofactor>
</comment>
<sequence length="351" mass="37358">MSPQEIPKEMRAIQVIEYKKPYKINTIPVPSSLFPHDILVKVAVASNCHTDSMVSAGVFGTKLPCTGSHEGSGTVVSVGSEVSDIKVGDRGPENESQYCQEIDGMIGVTTHGCFAEYVKADARCSTKLPDKVSFLSAAPLACAGRTVWRSVLQTGLKKGEWICFVGSGGGLGHLGVQFAKALGLKVVGIDARDEGLALTKEYGADLVVDARKGKEANVKEIQDATPGNLGVDASVTLAEAESAAGLACAVTRMHGTMIQIAQPDEVKVPFAELIFRNIKIHGSLISSAEESKSMLDCIAEHGITVKTNQFHGLDKIEELVEMVHGGKIQGKAVIVVDQEQLEQEKKIGAKF</sequence>
<gene>
    <name evidence="8" type="ORF">B0A48_07369</name>
</gene>
<dbReference type="STRING" id="1507870.A0A1V8T908"/>
<dbReference type="OrthoDB" id="256333at2759"/>
<evidence type="ECO:0000256" key="4">
    <source>
        <dbReference type="ARBA" id="ARBA00022833"/>
    </source>
</evidence>
<dbReference type="Proteomes" id="UP000192596">
    <property type="component" value="Unassembled WGS sequence"/>
</dbReference>
<dbReference type="Pfam" id="PF08240">
    <property type="entry name" value="ADH_N"/>
    <property type="match status" value="1"/>
</dbReference>
<dbReference type="FunFam" id="3.40.50.720:FF:000039">
    <property type="entry name" value="Alcohol dehydrogenase AdhP"/>
    <property type="match status" value="1"/>
</dbReference>
<feature type="domain" description="Enoyl reductase (ER)" evidence="7">
    <location>
        <begin position="11"/>
        <end position="334"/>
    </location>
</feature>
<evidence type="ECO:0000256" key="2">
    <source>
        <dbReference type="ARBA" id="ARBA00008072"/>
    </source>
</evidence>
<dbReference type="InterPro" id="IPR036291">
    <property type="entry name" value="NAD(P)-bd_dom_sf"/>
</dbReference>
<reference evidence="9" key="1">
    <citation type="submission" date="2017-03" db="EMBL/GenBank/DDBJ databases">
        <title>Genomes of endolithic fungi from Antarctica.</title>
        <authorList>
            <person name="Coleine C."/>
            <person name="Masonjones S."/>
            <person name="Stajich J.E."/>
        </authorList>
    </citation>
    <scope>NUCLEOTIDE SEQUENCE [LARGE SCALE GENOMIC DNA]</scope>
    <source>
        <strain evidence="9">CCFEE 5527</strain>
    </source>
</reference>
<organism evidence="8 9">
    <name type="scientific">Cryoendolithus antarcticus</name>
    <dbReference type="NCBI Taxonomy" id="1507870"/>
    <lineage>
        <taxon>Eukaryota</taxon>
        <taxon>Fungi</taxon>
        <taxon>Dikarya</taxon>
        <taxon>Ascomycota</taxon>
        <taxon>Pezizomycotina</taxon>
        <taxon>Dothideomycetes</taxon>
        <taxon>Dothideomycetidae</taxon>
        <taxon>Cladosporiales</taxon>
        <taxon>Cladosporiaceae</taxon>
        <taxon>Cryoendolithus</taxon>
    </lineage>
</organism>
<evidence type="ECO:0000256" key="1">
    <source>
        <dbReference type="ARBA" id="ARBA00001947"/>
    </source>
</evidence>